<reference evidence="1" key="1">
    <citation type="submission" date="2022-10" db="EMBL/GenBank/DDBJ databases">
        <title>Culturing micro-colonial fungi from biological soil crusts in the Mojave desert and describing Neophaeococcomyces mojavensis, and introducing the new genera and species Taxawa tesnikishii.</title>
        <authorList>
            <person name="Kurbessoian T."/>
            <person name="Stajich J.E."/>
        </authorList>
    </citation>
    <scope>NUCLEOTIDE SEQUENCE</scope>
    <source>
        <strain evidence="1">JES_112</strain>
    </source>
</reference>
<evidence type="ECO:0000313" key="1">
    <source>
        <dbReference type="EMBL" id="KAJ9651385.1"/>
    </source>
</evidence>
<organism evidence="1 2">
    <name type="scientific">Neophaeococcomyces mojaviensis</name>
    <dbReference type="NCBI Taxonomy" id="3383035"/>
    <lineage>
        <taxon>Eukaryota</taxon>
        <taxon>Fungi</taxon>
        <taxon>Dikarya</taxon>
        <taxon>Ascomycota</taxon>
        <taxon>Pezizomycotina</taxon>
        <taxon>Eurotiomycetes</taxon>
        <taxon>Chaetothyriomycetidae</taxon>
        <taxon>Chaetothyriales</taxon>
        <taxon>Chaetothyriales incertae sedis</taxon>
        <taxon>Neophaeococcomyces</taxon>
    </lineage>
</organism>
<protein>
    <submittedName>
        <fullName evidence="1">Uncharacterized protein</fullName>
    </submittedName>
</protein>
<name>A0ACC2ZV31_9EURO</name>
<dbReference type="Proteomes" id="UP001172386">
    <property type="component" value="Unassembled WGS sequence"/>
</dbReference>
<dbReference type="EMBL" id="JAPDRQ010000260">
    <property type="protein sequence ID" value="KAJ9651385.1"/>
    <property type="molecule type" value="Genomic_DNA"/>
</dbReference>
<proteinExistence type="predicted"/>
<gene>
    <name evidence="1" type="ORF">H2198_009329</name>
</gene>
<evidence type="ECO:0000313" key="2">
    <source>
        <dbReference type="Proteomes" id="UP001172386"/>
    </source>
</evidence>
<keyword evidence="2" id="KW-1185">Reference proteome</keyword>
<comment type="caution">
    <text evidence="1">The sequence shown here is derived from an EMBL/GenBank/DDBJ whole genome shotgun (WGS) entry which is preliminary data.</text>
</comment>
<sequence>MPDKASFNSKWAAKYREVNEIFADNVIPHVENGGLIWIYDYQLLLPPGNSARTTPEKKGWASTDHQAVYTTKAAKSFWRHLPSSLEQKSPMRTELKNSAPKTAASISYALHARLYRGDALLASHVQKIHIFDCSEIAPPLVVEDFIPEYNVCQESLMRKNIVDLPLPVSPTSAIF</sequence>
<accession>A0ACC2ZV31</accession>